<organism evidence="2 3">
    <name type="scientific">Gemmiger formicilis</name>
    <dbReference type="NCBI Taxonomy" id="745368"/>
    <lineage>
        <taxon>Bacteria</taxon>
        <taxon>Bacillati</taxon>
        <taxon>Bacillota</taxon>
        <taxon>Clostridia</taxon>
        <taxon>Eubacteriales</taxon>
        <taxon>Gemmiger</taxon>
    </lineage>
</organism>
<reference evidence="2 3" key="1">
    <citation type="submission" date="2017-02" db="EMBL/GenBank/DDBJ databases">
        <authorList>
            <person name="Peterson S.W."/>
        </authorList>
    </citation>
    <scope>NUCLEOTIDE SEQUENCE [LARGE SCALE GENOMIC DNA]</scope>
    <source>
        <strain evidence="2 3">ATCC 27749</strain>
    </source>
</reference>
<dbReference type="AlphaFoldDB" id="A0A1T4WTV7"/>
<dbReference type="Proteomes" id="UP000190286">
    <property type="component" value="Unassembled WGS sequence"/>
</dbReference>
<feature type="transmembrane region" description="Helical" evidence="1">
    <location>
        <begin position="136"/>
        <end position="161"/>
    </location>
</feature>
<accession>A0A1T4WTV7</accession>
<dbReference type="RefSeq" id="WP_078784018.1">
    <property type="nucleotide sequence ID" value="NZ_FUYF01000004.1"/>
</dbReference>
<dbReference type="GeneID" id="93337501"/>
<feature type="transmembrane region" description="Helical" evidence="1">
    <location>
        <begin position="100"/>
        <end position="124"/>
    </location>
</feature>
<feature type="transmembrane region" description="Helical" evidence="1">
    <location>
        <begin position="222"/>
        <end position="242"/>
    </location>
</feature>
<sequence>MGKALHAELQKARRRHDLLICLAVPVVVYLWAGAAVPTGADELANAYSALLFALPVLNAILLPIVMALIASRLWDMEVKGSTTKLLYTLQSRRSLFAGKALLGTGEVLLMVTLEMAVSILLGRVQGYTEAFPAGPFVYTGICTLAVDVMLFFSELLLMLIFDNPLPALCVGIVGALIGLFSAFMPPLVSYFVPWGYFVPLSCYEVSYWDQATHTVTYGLRPYNWGLLAFTVVLAAVLFAAAWRMMRDKEV</sequence>
<keyword evidence="3" id="KW-1185">Reference proteome</keyword>
<dbReference type="OrthoDB" id="3190532at2"/>
<keyword evidence="1" id="KW-1133">Transmembrane helix</keyword>
<evidence type="ECO:0000256" key="1">
    <source>
        <dbReference type="SAM" id="Phobius"/>
    </source>
</evidence>
<proteinExistence type="predicted"/>
<dbReference type="STRING" id="745368.SAMN02745178_01025"/>
<feature type="transmembrane region" description="Helical" evidence="1">
    <location>
        <begin position="46"/>
        <end position="69"/>
    </location>
</feature>
<dbReference type="EMBL" id="FUYF01000004">
    <property type="protein sequence ID" value="SKA80792.1"/>
    <property type="molecule type" value="Genomic_DNA"/>
</dbReference>
<evidence type="ECO:0000313" key="2">
    <source>
        <dbReference type="EMBL" id="SKA80792.1"/>
    </source>
</evidence>
<evidence type="ECO:0000313" key="3">
    <source>
        <dbReference type="Proteomes" id="UP000190286"/>
    </source>
</evidence>
<keyword evidence="1" id="KW-0812">Transmembrane</keyword>
<evidence type="ECO:0008006" key="4">
    <source>
        <dbReference type="Google" id="ProtNLM"/>
    </source>
</evidence>
<dbReference type="Pfam" id="PF12730">
    <property type="entry name" value="ABC2_membrane_4"/>
    <property type="match status" value="1"/>
</dbReference>
<protein>
    <recommendedName>
        <fullName evidence="4">ABC-2 type transport system permease protein</fullName>
    </recommendedName>
</protein>
<feature type="transmembrane region" description="Helical" evidence="1">
    <location>
        <begin position="168"/>
        <end position="191"/>
    </location>
</feature>
<name>A0A1T4WTV7_9FIRM</name>
<gene>
    <name evidence="2" type="ORF">SAMN02745178_01025</name>
</gene>
<feature type="transmembrane region" description="Helical" evidence="1">
    <location>
        <begin position="18"/>
        <end position="40"/>
    </location>
</feature>
<keyword evidence="1" id="KW-0472">Membrane</keyword>